<reference evidence="2" key="1">
    <citation type="submission" date="2022-11" db="EMBL/GenBank/DDBJ databases">
        <authorList>
            <person name="Somphong A."/>
            <person name="Phongsopitanun W."/>
        </authorList>
    </citation>
    <scope>NUCLEOTIDE SEQUENCE</scope>
    <source>
        <strain evidence="2">Pm04-4</strain>
    </source>
</reference>
<evidence type="ECO:0000256" key="1">
    <source>
        <dbReference type="SAM" id="Phobius"/>
    </source>
</evidence>
<proteinExistence type="predicted"/>
<dbReference type="RefSeq" id="WP_267564213.1">
    <property type="nucleotide sequence ID" value="NZ_JAPNTZ010000006.1"/>
</dbReference>
<protein>
    <submittedName>
        <fullName evidence="2">Uncharacterized protein</fullName>
    </submittedName>
</protein>
<sequence>MRGNVNTAVRTASTTRRLGRGVAAAAGLVACAGIVWTSSHATFTSTTSNDGNTVSAGTVAISDNDGGSSKLFNTSGIAPGDAAVSSCIAVTYTGSLTPTAIKMYFPITGTNKAQESDAGGSYVDWADSDASEMDKYTTLHVEVNTTDLTLTNPTFNDCTPASNSWQDVVAATPLQTLIKNNNTYAGTSLASPAIAQGKWRIFRFTYELPASASPQNGAQGDGVKFGVNWEAQR</sequence>
<gene>
    <name evidence="2" type="ORF">OWR29_18840</name>
</gene>
<organism evidence="2 3">
    <name type="scientific">Paractinoplanes pyxinae</name>
    <dbReference type="NCBI Taxonomy" id="2997416"/>
    <lineage>
        <taxon>Bacteria</taxon>
        <taxon>Bacillati</taxon>
        <taxon>Actinomycetota</taxon>
        <taxon>Actinomycetes</taxon>
        <taxon>Micromonosporales</taxon>
        <taxon>Micromonosporaceae</taxon>
        <taxon>Paractinoplanes</taxon>
    </lineage>
</organism>
<keyword evidence="3" id="KW-1185">Reference proteome</keyword>
<accession>A0ABT4B1W6</accession>
<keyword evidence="1" id="KW-1133">Transmembrane helix</keyword>
<keyword evidence="1" id="KW-0812">Transmembrane</keyword>
<name>A0ABT4B1W6_9ACTN</name>
<keyword evidence="1" id="KW-0472">Membrane</keyword>
<feature type="transmembrane region" description="Helical" evidence="1">
    <location>
        <begin position="21"/>
        <end position="39"/>
    </location>
</feature>
<evidence type="ECO:0000313" key="2">
    <source>
        <dbReference type="EMBL" id="MCY1140067.1"/>
    </source>
</evidence>
<dbReference type="EMBL" id="JAPNTZ010000006">
    <property type="protein sequence ID" value="MCY1140067.1"/>
    <property type="molecule type" value="Genomic_DNA"/>
</dbReference>
<dbReference type="PROSITE" id="PS51257">
    <property type="entry name" value="PROKAR_LIPOPROTEIN"/>
    <property type="match status" value="1"/>
</dbReference>
<comment type="caution">
    <text evidence="2">The sequence shown here is derived from an EMBL/GenBank/DDBJ whole genome shotgun (WGS) entry which is preliminary data.</text>
</comment>
<evidence type="ECO:0000313" key="3">
    <source>
        <dbReference type="Proteomes" id="UP001151002"/>
    </source>
</evidence>
<dbReference type="Proteomes" id="UP001151002">
    <property type="component" value="Unassembled WGS sequence"/>
</dbReference>